<dbReference type="EMBL" id="BSUY01000001">
    <property type="protein sequence ID" value="GMA82480.1"/>
    <property type="molecule type" value="Genomic_DNA"/>
</dbReference>
<accession>A0ABQ6J6L2</accession>
<protein>
    <submittedName>
        <fullName evidence="1">Alpha-L-fucosidase</fullName>
    </submittedName>
</protein>
<gene>
    <name evidence="1" type="ORF">GCM10025855_20130</name>
</gene>
<reference evidence="2" key="1">
    <citation type="journal article" date="2019" name="Int. J. Syst. Evol. Microbiol.">
        <title>The Global Catalogue of Microorganisms (GCM) 10K type strain sequencing project: providing services to taxonomists for standard genome sequencing and annotation.</title>
        <authorList>
            <consortium name="The Broad Institute Genomics Platform"/>
            <consortium name="The Broad Institute Genome Sequencing Center for Infectious Disease"/>
            <person name="Wu L."/>
            <person name="Ma J."/>
        </authorList>
    </citation>
    <scope>NUCLEOTIDE SEQUENCE [LARGE SCALE GENOMIC DNA]</scope>
    <source>
        <strain evidence="2">NBRC 102030</strain>
    </source>
</reference>
<dbReference type="Proteomes" id="UP001157046">
    <property type="component" value="Unassembled WGS sequence"/>
</dbReference>
<dbReference type="InterPro" id="IPR038396">
    <property type="entry name" value="SpoIIAA-like_sf"/>
</dbReference>
<keyword evidence="2" id="KW-1185">Reference proteome</keyword>
<evidence type="ECO:0000313" key="1">
    <source>
        <dbReference type="EMBL" id="GMA82480.1"/>
    </source>
</evidence>
<dbReference type="Pfam" id="PF11964">
    <property type="entry name" value="SpoIIAA-like"/>
    <property type="match status" value="1"/>
</dbReference>
<dbReference type="InterPro" id="IPR021866">
    <property type="entry name" value="SpoIIAA-like"/>
</dbReference>
<dbReference type="SUPFAM" id="SSF52091">
    <property type="entry name" value="SpoIIaa-like"/>
    <property type="match status" value="1"/>
</dbReference>
<proteinExistence type="predicted"/>
<organism evidence="1 2">
    <name type="scientific">Shewanella glacialipiscicola</name>
    <dbReference type="NCBI Taxonomy" id="614069"/>
    <lineage>
        <taxon>Bacteria</taxon>
        <taxon>Pseudomonadati</taxon>
        <taxon>Pseudomonadota</taxon>
        <taxon>Gammaproteobacteria</taxon>
        <taxon>Alteromonadales</taxon>
        <taxon>Shewanellaceae</taxon>
        <taxon>Shewanella</taxon>
    </lineage>
</organism>
<name>A0ABQ6J6L2_9GAMM</name>
<sequence>MLTVSLGYADDILVVVASGRVSREDVESYLIPAIETKLQDHACIRLWYEFSSEFEGISVGALWDDAVLGLFHLSDFSRVVMLVDDARMSTMVNTLACMLPCSVKVFTSNEHIQAKAWLDQSPLSSCSPLG</sequence>
<dbReference type="InterPro" id="IPR036513">
    <property type="entry name" value="STAS_dom_sf"/>
</dbReference>
<dbReference type="RefSeq" id="WP_220773831.1">
    <property type="nucleotide sequence ID" value="NZ_BPFC01000066.1"/>
</dbReference>
<dbReference type="Gene3D" id="3.40.50.10600">
    <property type="entry name" value="SpoIIaa-like domains"/>
    <property type="match status" value="1"/>
</dbReference>
<evidence type="ECO:0000313" key="2">
    <source>
        <dbReference type="Proteomes" id="UP001157046"/>
    </source>
</evidence>
<comment type="caution">
    <text evidence="1">The sequence shown here is derived from an EMBL/GenBank/DDBJ whole genome shotgun (WGS) entry which is preliminary data.</text>
</comment>